<feature type="region of interest" description="Disordered" evidence="1">
    <location>
        <begin position="236"/>
        <end position="323"/>
    </location>
</feature>
<dbReference type="EMBL" id="BKCJ010001187">
    <property type="protein sequence ID" value="GEU39537.1"/>
    <property type="molecule type" value="Genomic_DNA"/>
</dbReference>
<gene>
    <name evidence="2" type="ORF">Tci_011515</name>
</gene>
<feature type="compositionally biased region" description="Polar residues" evidence="1">
    <location>
        <begin position="252"/>
        <end position="267"/>
    </location>
</feature>
<dbReference type="AlphaFoldDB" id="A0A6L2JSM1"/>
<proteinExistence type="predicted"/>
<protein>
    <submittedName>
        <fullName evidence="2">Uncharacterized protein</fullName>
    </submittedName>
</protein>
<feature type="compositionally biased region" description="Basic residues" evidence="1">
    <location>
        <begin position="654"/>
        <end position="664"/>
    </location>
</feature>
<feature type="region of interest" description="Disordered" evidence="1">
    <location>
        <begin position="630"/>
        <end position="664"/>
    </location>
</feature>
<evidence type="ECO:0000313" key="2">
    <source>
        <dbReference type="EMBL" id="GEU39537.1"/>
    </source>
</evidence>
<reference evidence="2" key="1">
    <citation type="journal article" date="2019" name="Sci. Rep.">
        <title>Draft genome of Tanacetum cinerariifolium, the natural source of mosquito coil.</title>
        <authorList>
            <person name="Yamashiro T."/>
            <person name="Shiraishi A."/>
            <person name="Satake H."/>
            <person name="Nakayama K."/>
        </authorList>
    </citation>
    <scope>NUCLEOTIDE SEQUENCE</scope>
</reference>
<sequence>MAESSSHKSPSPEIKEKHVTLDKPKSLNPFLPVTQVDFTFDEITFTTKNEVALIYPSHPNQEYIMAVSDFISKCFLKEAFTRALTQYKEDLSEFWYTTKILDNSKVWVSTPTCEVRGEIGITTFRNALKAHYLPHSTMYVPPPSITTVDYAKIIWDDLIHKLNKKTREKIVPYLRFISLLLEHMATEYENEELTINPTQVYNVHNLTLKPNQPEEPPFTDHLKAICKKLGATTGLRSKRSLKHTSESKTEASKSQTGQSKIETQSSSAKDKSLSHPLPPTPVVGEMHKEAHQAASDSIAEADPRLSAPNDSIPPQQGMDEGTKNTSYEHIFAGFNPNVLIDKTKSIGDGLKTVHTESGASNELGADEISKKYQKKELDQAKVKVKAEAEAEAEVASMKAKPSYPDINQLTKLLIIFLKPELSKLLASHDFTSCLPTELKELPSKENLKTLDSLPGLLKTVTNTLNRFATLVENASAAITIGVPSVNKATASPAVGEKDADTNLKNKLVDLLGIDIITQYYNKKLLYERYCEKIKKRRQSSKIINCDVLTKKGPISLKVHREDGTTEVIENFKASDLQLAEWRKAVQACPNRKETGWKTIYELIKIRMKYLEQTEKELHIDFNRSLQEQDPLDELNDLANKKRKRSGDSTDHSRSSKKHKSSSST</sequence>
<comment type="caution">
    <text evidence="2">The sequence shown here is derived from an EMBL/GenBank/DDBJ whole genome shotgun (WGS) entry which is preliminary data.</text>
</comment>
<organism evidence="2">
    <name type="scientific">Tanacetum cinerariifolium</name>
    <name type="common">Dalmatian daisy</name>
    <name type="synonym">Chrysanthemum cinerariifolium</name>
    <dbReference type="NCBI Taxonomy" id="118510"/>
    <lineage>
        <taxon>Eukaryota</taxon>
        <taxon>Viridiplantae</taxon>
        <taxon>Streptophyta</taxon>
        <taxon>Embryophyta</taxon>
        <taxon>Tracheophyta</taxon>
        <taxon>Spermatophyta</taxon>
        <taxon>Magnoliopsida</taxon>
        <taxon>eudicotyledons</taxon>
        <taxon>Gunneridae</taxon>
        <taxon>Pentapetalae</taxon>
        <taxon>asterids</taxon>
        <taxon>campanulids</taxon>
        <taxon>Asterales</taxon>
        <taxon>Asteraceae</taxon>
        <taxon>Asteroideae</taxon>
        <taxon>Anthemideae</taxon>
        <taxon>Anthemidinae</taxon>
        <taxon>Tanacetum</taxon>
    </lineage>
</organism>
<accession>A0A6L2JSM1</accession>
<name>A0A6L2JSM1_TANCI</name>
<evidence type="ECO:0000256" key="1">
    <source>
        <dbReference type="SAM" id="MobiDB-lite"/>
    </source>
</evidence>